<dbReference type="EMBL" id="MLHO01000073">
    <property type="protein sequence ID" value="OOF53191.1"/>
    <property type="molecule type" value="Genomic_DNA"/>
</dbReference>
<comment type="caution">
    <text evidence="1">The sequence shown here is derived from an EMBL/GenBank/DDBJ whole genome shotgun (WGS) entry which is preliminary data.</text>
</comment>
<name>A0A1V3JA42_9PAST</name>
<reference evidence="1 2" key="1">
    <citation type="submission" date="2016-10" db="EMBL/GenBank/DDBJ databases">
        <title>Rodentibacter gen. nov. and new species.</title>
        <authorList>
            <person name="Christensen H."/>
        </authorList>
    </citation>
    <scope>NUCLEOTIDE SEQUENCE [LARGE SCALE GENOMIC DNA]</scope>
    <source>
        <strain evidence="1 2">1996246016</strain>
    </source>
</reference>
<evidence type="ECO:0000313" key="2">
    <source>
        <dbReference type="Proteomes" id="UP000188541"/>
    </source>
</evidence>
<proteinExistence type="predicted"/>
<gene>
    <name evidence="1" type="ORF">BKK55_11700</name>
</gene>
<dbReference type="OrthoDB" id="5676215at2"/>
<sequence>MKLGRTTILLLTSLFLLGCEKSFSEQFYKDRPCTEIKYECLNESQNKMVQKNNMFKPMQLNKEQWDDIQYRKKLKIYGEVAKMLEIYYPGFWEDKDETFQIQWIEKVDQLTLNYDPNRRRADLETMAAVCAIIGSDFEENSKYNFVVNKLKKGDLYLSSRNILDYLRFEVLNKDFDEAGRQYNTWSLRGVQDGMPHFTRRVPNFNTEWREDNEKENVWSIYKNNVRGNENL</sequence>
<dbReference type="AlphaFoldDB" id="A0A1V3JA42"/>
<accession>A0A1V3JA42</accession>
<evidence type="ECO:0008006" key="3">
    <source>
        <dbReference type="Google" id="ProtNLM"/>
    </source>
</evidence>
<evidence type="ECO:0000313" key="1">
    <source>
        <dbReference type="EMBL" id="OOF53191.1"/>
    </source>
</evidence>
<dbReference type="PROSITE" id="PS51257">
    <property type="entry name" value="PROKAR_LIPOPROTEIN"/>
    <property type="match status" value="1"/>
</dbReference>
<dbReference type="RefSeq" id="WP_077551828.1">
    <property type="nucleotide sequence ID" value="NZ_MLHO01000073.1"/>
</dbReference>
<keyword evidence="2" id="KW-1185">Reference proteome</keyword>
<protein>
    <recommendedName>
        <fullName evidence="3">Lipoprotein</fullName>
    </recommendedName>
</protein>
<dbReference type="Proteomes" id="UP000188541">
    <property type="component" value="Unassembled WGS sequence"/>
</dbReference>
<organism evidence="1 2">
    <name type="scientific">Rodentibacter genomosp. 2</name>
    <dbReference type="NCBI Taxonomy" id="1908266"/>
    <lineage>
        <taxon>Bacteria</taxon>
        <taxon>Pseudomonadati</taxon>
        <taxon>Pseudomonadota</taxon>
        <taxon>Gammaproteobacteria</taxon>
        <taxon>Pasteurellales</taxon>
        <taxon>Pasteurellaceae</taxon>
        <taxon>Rodentibacter</taxon>
    </lineage>
</organism>
<dbReference type="STRING" id="1908266.BKK55_11700"/>